<reference evidence="1 2" key="1">
    <citation type="journal article" date="2018" name="Front. Plant Sci.">
        <title>Red Clover (Trifolium pratense) and Zigzag Clover (T. medium) - A Picture of Genomic Similarities and Differences.</title>
        <authorList>
            <person name="Dluhosova J."/>
            <person name="Istvanek J."/>
            <person name="Nedelnik J."/>
            <person name="Repkova J."/>
        </authorList>
    </citation>
    <scope>NUCLEOTIDE SEQUENCE [LARGE SCALE GENOMIC DNA]</scope>
    <source>
        <strain evidence="2">cv. 10/8</strain>
        <tissue evidence="1">Leaf</tissue>
    </source>
</reference>
<evidence type="ECO:0008006" key="3">
    <source>
        <dbReference type="Google" id="ProtNLM"/>
    </source>
</evidence>
<organism evidence="1 2">
    <name type="scientific">Trifolium medium</name>
    <dbReference type="NCBI Taxonomy" id="97028"/>
    <lineage>
        <taxon>Eukaryota</taxon>
        <taxon>Viridiplantae</taxon>
        <taxon>Streptophyta</taxon>
        <taxon>Embryophyta</taxon>
        <taxon>Tracheophyta</taxon>
        <taxon>Spermatophyta</taxon>
        <taxon>Magnoliopsida</taxon>
        <taxon>eudicotyledons</taxon>
        <taxon>Gunneridae</taxon>
        <taxon>Pentapetalae</taxon>
        <taxon>rosids</taxon>
        <taxon>fabids</taxon>
        <taxon>Fabales</taxon>
        <taxon>Fabaceae</taxon>
        <taxon>Papilionoideae</taxon>
        <taxon>50 kb inversion clade</taxon>
        <taxon>NPAAA clade</taxon>
        <taxon>Hologalegina</taxon>
        <taxon>IRL clade</taxon>
        <taxon>Trifolieae</taxon>
        <taxon>Trifolium</taxon>
    </lineage>
</organism>
<sequence length="124" mass="14033">VVRRANDTLYEWTKAQKKFSSGSRDNTVLKGDTWFKPSTGTLKCNVDTVCYVDQNFYCVGACVRNAQGNFVRAYARRLAGKPEIAEAEAWGVLEVLQWFQASNMVCVYQNRLLTGCASYKNKRS</sequence>
<feature type="non-terminal residue" evidence="1">
    <location>
        <position position="1"/>
    </location>
</feature>
<evidence type="ECO:0000313" key="2">
    <source>
        <dbReference type="Proteomes" id="UP000265520"/>
    </source>
</evidence>
<proteinExistence type="predicted"/>
<accession>A0A392QA81</accession>
<name>A0A392QA81_9FABA</name>
<comment type="caution">
    <text evidence="1">The sequence shown here is derived from an EMBL/GenBank/DDBJ whole genome shotgun (WGS) entry which is preliminary data.</text>
</comment>
<dbReference type="AlphaFoldDB" id="A0A392QA81"/>
<dbReference type="Proteomes" id="UP000265520">
    <property type="component" value="Unassembled WGS sequence"/>
</dbReference>
<evidence type="ECO:0000313" key="1">
    <source>
        <dbReference type="EMBL" id="MCI20782.1"/>
    </source>
</evidence>
<dbReference type="EMBL" id="LXQA010121658">
    <property type="protein sequence ID" value="MCI20782.1"/>
    <property type="molecule type" value="Genomic_DNA"/>
</dbReference>
<protein>
    <recommendedName>
        <fullName evidence="3">60S ribosomal protein L23</fullName>
    </recommendedName>
</protein>
<keyword evidence="2" id="KW-1185">Reference proteome</keyword>